<keyword evidence="2" id="KW-0472">Membrane</keyword>
<dbReference type="PANTHER" id="PTHR33868:SF19">
    <property type="entry name" value="PROTEIN, PUTATIVE-RELATED"/>
    <property type="match status" value="1"/>
</dbReference>
<evidence type="ECO:0000313" key="3">
    <source>
        <dbReference type="EMBL" id="MED6108530.1"/>
    </source>
</evidence>
<feature type="region of interest" description="Disordered" evidence="1">
    <location>
        <begin position="1"/>
        <end position="84"/>
    </location>
</feature>
<dbReference type="EMBL" id="JASCZI010000090">
    <property type="protein sequence ID" value="MED6108530.1"/>
    <property type="molecule type" value="Genomic_DNA"/>
</dbReference>
<feature type="compositionally biased region" description="Basic and acidic residues" evidence="1">
    <location>
        <begin position="17"/>
        <end position="32"/>
    </location>
</feature>
<gene>
    <name evidence="3" type="ORF">PIB30_024866</name>
</gene>
<protein>
    <submittedName>
        <fullName evidence="3">Uncharacterized protein</fullName>
    </submittedName>
</protein>
<evidence type="ECO:0000256" key="2">
    <source>
        <dbReference type="SAM" id="Phobius"/>
    </source>
</evidence>
<organism evidence="3 4">
    <name type="scientific">Stylosanthes scabra</name>
    <dbReference type="NCBI Taxonomy" id="79078"/>
    <lineage>
        <taxon>Eukaryota</taxon>
        <taxon>Viridiplantae</taxon>
        <taxon>Streptophyta</taxon>
        <taxon>Embryophyta</taxon>
        <taxon>Tracheophyta</taxon>
        <taxon>Spermatophyta</taxon>
        <taxon>Magnoliopsida</taxon>
        <taxon>eudicotyledons</taxon>
        <taxon>Gunneridae</taxon>
        <taxon>Pentapetalae</taxon>
        <taxon>rosids</taxon>
        <taxon>fabids</taxon>
        <taxon>Fabales</taxon>
        <taxon>Fabaceae</taxon>
        <taxon>Papilionoideae</taxon>
        <taxon>50 kb inversion clade</taxon>
        <taxon>dalbergioids sensu lato</taxon>
        <taxon>Dalbergieae</taxon>
        <taxon>Pterocarpus clade</taxon>
        <taxon>Stylosanthes</taxon>
    </lineage>
</organism>
<comment type="caution">
    <text evidence="3">The sequence shown here is derived from an EMBL/GenBank/DDBJ whole genome shotgun (WGS) entry which is preliminary data.</text>
</comment>
<keyword evidence="2" id="KW-1133">Transmembrane helix</keyword>
<keyword evidence="2" id="KW-0812">Transmembrane</keyword>
<proteinExistence type="predicted"/>
<feature type="compositionally biased region" description="Basic and acidic residues" evidence="1">
    <location>
        <begin position="57"/>
        <end position="71"/>
    </location>
</feature>
<keyword evidence="4" id="KW-1185">Reference proteome</keyword>
<evidence type="ECO:0000256" key="1">
    <source>
        <dbReference type="SAM" id="MobiDB-lite"/>
    </source>
</evidence>
<dbReference type="Proteomes" id="UP001341840">
    <property type="component" value="Unassembled WGS sequence"/>
</dbReference>
<feature type="compositionally biased region" description="Low complexity" evidence="1">
    <location>
        <begin position="41"/>
        <end position="51"/>
    </location>
</feature>
<feature type="transmembrane region" description="Helical" evidence="2">
    <location>
        <begin position="178"/>
        <end position="201"/>
    </location>
</feature>
<dbReference type="PANTHER" id="PTHR33868">
    <property type="entry name" value="EXPRESSED PROTEIN"/>
    <property type="match status" value="1"/>
</dbReference>
<accession>A0ABU6QAB0</accession>
<name>A0ABU6QAB0_9FABA</name>
<sequence length="249" mass="28562">MASAEARAAFAVKHRFTTHDLRMPPDSSDHHPSSILKGLESDWSPSESNSSQMLHNRSSDKLPDMKSKDSDSCDNDDPTISENNRKAELLKALCHSQTRAREAEMAAQQAYNEKEHIVSLFFRQASQLFAYKQWLHVRQLENLCLQLRNKNQQFFNLLPDVKKSYHRGAKRKTRRRGVIRNCAFAFALGLSLVVAGFFLGWTMGWMFPLYELHTHVKTFCVIRGYTTPSTLDGGRSGNLQPVCRSFRRR</sequence>
<evidence type="ECO:0000313" key="4">
    <source>
        <dbReference type="Proteomes" id="UP001341840"/>
    </source>
</evidence>
<reference evidence="3 4" key="1">
    <citation type="journal article" date="2023" name="Plants (Basel)">
        <title>Bridging the Gap: Combining Genomics and Transcriptomics Approaches to Understand Stylosanthes scabra, an Orphan Legume from the Brazilian Caatinga.</title>
        <authorList>
            <person name="Ferreira-Neto J.R.C."/>
            <person name="da Silva M.D."/>
            <person name="Binneck E."/>
            <person name="de Melo N.F."/>
            <person name="da Silva R.H."/>
            <person name="de Melo A.L.T.M."/>
            <person name="Pandolfi V."/>
            <person name="Bustamante F.O."/>
            <person name="Brasileiro-Vidal A.C."/>
            <person name="Benko-Iseppon A.M."/>
        </authorList>
    </citation>
    <scope>NUCLEOTIDE SEQUENCE [LARGE SCALE GENOMIC DNA]</scope>
    <source>
        <tissue evidence="3">Leaves</tissue>
    </source>
</reference>